<dbReference type="EMBL" id="BAABKC010000045">
    <property type="protein sequence ID" value="GAA5057942.1"/>
    <property type="molecule type" value="Genomic_DNA"/>
</dbReference>
<reference evidence="2" key="1">
    <citation type="journal article" date="2019" name="Int. J. Syst. Evol. Microbiol.">
        <title>The Global Catalogue of Microorganisms (GCM) 10K type strain sequencing project: providing services to taxonomists for standard genome sequencing and annotation.</title>
        <authorList>
            <consortium name="The Broad Institute Genomics Platform"/>
            <consortium name="The Broad Institute Genome Sequencing Center for Infectious Disease"/>
            <person name="Wu L."/>
            <person name="Ma J."/>
        </authorList>
    </citation>
    <scope>NUCLEOTIDE SEQUENCE [LARGE SCALE GENOMIC DNA]</scope>
    <source>
        <strain evidence="2">JCM 18410</strain>
    </source>
</reference>
<gene>
    <name evidence="1" type="ORF">GCM10023336_32350</name>
</gene>
<evidence type="ECO:0000313" key="2">
    <source>
        <dbReference type="Proteomes" id="UP001500124"/>
    </source>
</evidence>
<organism evidence="1 2">
    <name type="scientific">Streptomyces similanensis</name>
    <dbReference type="NCBI Taxonomy" id="1274988"/>
    <lineage>
        <taxon>Bacteria</taxon>
        <taxon>Bacillati</taxon>
        <taxon>Actinomycetota</taxon>
        <taxon>Actinomycetes</taxon>
        <taxon>Kitasatosporales</taxon>
        <taxon>Streptomycetaceae</taxon>
        <taxon>Streptomyces</taxon>
    </lineage>
</organism>
<evidence type="ECO:0000313" key="1">
    <source>
        <dbReference type="EMBL" id="GAA5057942.1"/>
    </source>
</evidence>
<sequence>MANLKELSERVFRDLSVGVDAVPSVTFSPPDSEGYVEVLLQDESGMGVGFIVSPSASEAEVLFEMAYRIPDAYVEFYFLGLPVVPGTERPATPKIVSNTVVWEDPDENGTWSCPVGQYRRAWERWHEEEHRRE</sequence>
<accession>A0ABP9KFM1</accession>
<name>A0ABP9KFM1_9ACTN</name>
<protein>
    <submittedName>
        <fullName evidence="1">Uncharacterized protein</fullName>
    </submittedName>
</protein>
<dbReference type="RefSeq" id="WP_345668970.1">
    <property type="nucleotide sequence ID" value="NZ_BAABKC010000045.1"/>
</dbReference>
<keyword evidence="2" id="KW-1185">Reference proteome</keyword>
<comment type="caution">
    <text evidence="1">The sequence shown here is derived from an EMBL/GenBank/DDBJ whole genome shotgun (WGS) entry which is preliminary data.</text>
</comment>
<proteinExistence type="predicted"/>
<dbReference type="Proteomes" id="UP001500124">
    <property type="component" value="Unassembled WGS sequence"/>
</dbReference>